<name>A0AAN9EEP4_CROPI</name>
<sequence>MVRTKNVNLHVRANNDSYRRNVMALCAAREVDMESGPSHTSSSPNIKEAEGSEQDVYIEGNDDDNENDDSQRYFPPNYLPKACCTSDLDGNELGILNRACKSDFDCVAWSDLPQEVAVIIDGSSLMPLIGISYKRINKRLFNAFSK</sequence>
<proteinExistence type="predicted"/>
<evidence type="ECO:0000313" key="3">
    <source>
        <dbReference type="Proteomes" id="UP001372338"/>
    </source>
</evidence>
<dbReference type="Proteomes" id="UP001372338">
    <property type="component" value="Unassembled WGS sequence"/>
</dbReference>
<gene>
    <name evidence="2" type="ORF">RIF29_34308</name>
</gene>
<protein>
    <submittedName>
        <fullName evidence="2">Uncharacterized protein</fullName>
    </submittedName>
</protein>
<dbReference type="AlphaFoldDB" id="A0AAN9EEP4"/>
<reference evidence="2 3" key="1">
    <citation type="submission" date="2024-01" db="EMBL/GenBank/DDBJ databases">
        <title>The genomes of 5 underutilized Papilionoideae crops provide insights into root nodulation and disease resistanc.</title>
        <authorList>
            <person name="Yuan L."/>
        </authorList>
    </citation>
    <scope>NUCLEOTIDE SEQUENCE [LARGE SCALE GENOMIC DNA]</scope>
    <source>
        <strain evidence="2">ZHUSHIDOU_FW_LH</strain>
        <tissue evidence="2">Leaf</tissue>
    </source>
</reference>
<accession>A0AAN9EEP4</accession>
<evidence type="ECO:0000313" key="2">
    <source>
        <dbReference type="EMBL" id="KAK7251266.1"/>
    </source>
</evidence>
<keyword evidence="3" id="KW-1185">Reference proteome</keyword>
<comment type="caution">
    <text evidence="2">The sequence shown here is derived from an EMBL/GenBank/DDBJ whole genome shotgun (WGS) entry which is preliminary data.</text>
</comment>
<dbReference type="EMBL" id="JAYWIO010000007">
    <property type="protein sequence ID" value="KAK7251266.1"/>
    <property type="molecule type" value="Genomic_DNA"/>
</dbReference>
<evidence type="ECO:0000256" key="1">
    <source>
        <dbReference type="SAM" id="MobiDB-lite"/>
    </source>
</evidence>
<organism evidence="2 3">
    <name type="scientific">Crotalaria pallida</name>
    <name type="common">Smooth rattlebox</name>
    <name type="synonym">Crotalaria striata</name>
    <dbReference type="NCBI Taxonomy" id="3830"/>
    <lineage>
        <taxon>Eukaryota</taxon>
        <taxon>Viridiplantae</taxon>
        <taxon>Streptophyta</taxon>
        <taxon>Embryophyta</taxon>
        <taxon>Tracheophyta</taxon>
        <taxon>Spermatophyta</taxon>
        <taxon>Magnoliopsida</taxon>
        <taxon>eudicotyledons</taxon>
        <taxon>Gunneridae</taxon>
        <taxon>Pentapetalae</taxon>
        <taxon>rosids</taxon>
        <taxon>fabids</taxon>
        <taxon>Fabales</taxon>
        <taxon>Fabaceae</taxon>
        <taxon>Papilionoideae</taxon>
        <taxon>50 kb inversion clade</taxon>
        <taxon>genistoids sensu lato</taxon>
        <taxon>core genistoids</taxon>
        <taxon>Crotalarieae</taxon>
        <taxon>Crotalaria</taxon>
    </lineage>
</organism>
<feature type="region of interest" description="Disordered" evidence="1">
    <location>
        <begin position="33"/>
        <end position="72"/>
    </location>
</feature>